<evidence type="ECO:0000313" key="2">
    <source>
        <dbReference type="Proteomes" id="UP001497535"/>
    </source>
</evidence>
<accession>A0ACB0ZX60</accession>
<comment type="caution">
    <text evidence="1">The sequence shown here is derived from an EMBL/GenBank/DDBJ whole genome shotgun (WGS) entry which is preliminary data.</text>
</comment>
<dbReference type="EMBL" id="CAVMJV010000050">
    <property type="protein sequence ID" value="CAK5083471.1"/>
    <property type="molecule type" value="Genomic_DNA"/>
</dbReference>
<gene>
    <name evidence="1" type="ORF">MENTE1834_LOCUS30815</name>
</gene>
<protein>
    <submittedName>
        <fullName evidence="1">Uncharacterized protein</fullName>
    </submittedName>
</protein>
<name>A0ACB0ZX60_MELEN</name>
<evidence type="ECO:0000313" key="1">
    <source>
        <dbReference type="EMBL" id="CAK5083471.1"/>
    </source>
</evidence>
<proteinExistence type="predicted"/>
<reference evidence="1" key="1">
    <citation type="submission" date="2023-11" db="EMBL/GenBank/DDBJ databases">
        <authorList>
            <person name="Poullet M."/>
        </authorList>
    </citation>
    <scope>NUCLEOTIDE SEQUENCE</scope>
    <source>
        <strain evidence="1">E1834</strain>
    </source>
</reference>
<dbReference type="Proteomes" id="UP001497535">
    <property type="component" value="Unassembled WGS sequence"/>
</dbReference>
<sequence length="82" mass="9815">MLESIGKRMKKGEFSKGEKSSAGVLKKEFKEIREESFRAFMFLPFKEEFTNWLKHMHYENLNEIIFSKTDYGEELRMRALEG</sequence>
<organism evidence="1 2">
    <name type="scientific">Meloidogyne enterolobii</name>
    <name type="common">Root-knot nematode worm</name>
    <name type="synonym">Meloidogyne mayaguensis</name>
    <dbReference type="NCBI Taxonomy" id="390850"/>
    <lineage>
        <taxon>Eukaryota</taxon>
        <taxon>Metazoa</taxon>
        <taxon>Ecdysozoa</taxon>
        <taxon>Nematoda</taxon>
        <taxon>Chromadorea</taxon>
        <taxon>Rhabditida</taxon>
        <taxon>Tylenchina</taxon>
        <taxon>Tylenchomorpha</taxon>
        <taxon>Tylenchoidea</taxon>
        <taxon>Meloidogynidae</taxon>
        <taxon>Meloidogyninae</taxon>
        <taxon>Meloidogyne</taxon>
    </lineage>
</organism>
<keyword evidence="2" id="KW-1185">Reference proteome</keyword>